<dbReference type="InterPro" id="IPR036770">
    <property type="entry name" value="Ankyrin_rpt-contain_sf"/>
</dbReference>
<sequence length="661" mass="75653">MSTQKEICIHYYPQDGVQWARYLQAKLGEREYEIDIALNDVTSSSTAQGSSRMNVFLITPDFLDLKDLKIMTVFNHQFSLVILMGVDIQNFHSKTKHHGVQEDVNNWFTLEVDGSVESVRHMLMTIVSMYEYDYPPCRVQPIFMEIIEREVNVYIGLEKKAESDVSVQFNGMDEELKATYTDQYFYSFSLKDEEAEMCSTFSVVCKNKKIGKGQLKDIVPSPYEVSSHDDCLTVGFSSRAVGKTQSKLQQLWEVLKDETDPIGLLCQSIGLCGSDSEQLDRKLVKNISVLSFPEHLSLMDIDEGSSQIQREERWPTILHFAAEFNLMAVAESLLRYPAFAWASKIKNCGGRTPDELAHQSGHQELSEMLKCFKHCIDVPVVRRRSHDSGFGDKVRLSQIKSYVDEMGSPVCSQISPLLEPHIGRTVLEKRNVRPPRPRPIQMMHDASWNEKAERLDCGSDPDLTTGEVKREENDSNVHTLQDSSIHKHQDGQEKYIELQTDLLATEEILFSAHPSSKNEFPQSKLAEEPKSAEISIPQQFDIRLMHETVQHEAKTRGFLFKLFKRKEKPRHYKRSLSDGIMESVFEFRRQNGVVRRHSKQYEGPVERESDIIRSKSASSHSGTRRHEHDNAVTHAKRDKNISGPSDHQKSLDIVSGDMQQH</sequence>
<comment type="caution">
    <text evidence="3">The sequence shown here is derived from an EMBL/GenBank/DDBJ whole genome shotgun (WGS) entry which is preliminary data.</text>
</comment>
<dbReference type="EMBL" id="JBJQND010000005">
    <property type="protein sequence ID" value="KAL3875382.1"/>
    <property type="molecule type" value="Genomic_DNA"/>
</dbReference>
<feature type="region of interest" description="Disordered" evidence="1">
    <location>
        <begin position="596"/>
        <end position="661"/>
    </location>
</feature>
<proteinExistence type="predicted"/>
<dbReference type="PANTHER" id="PTHR16267">
    <property type="entry name" value="BANK1/PIK3AP1 FAMILY MEMBER"/>
    <property type="match status" value="1"/>
</dbReference>
<feature type="compositionally biased region" description="Basic and acidic residues" evidence="1">
    <location>
        <begin position="604"/>
        <end position="613"/>
    </location>
</feature>
<dbReference type="Proteomes" id="UP001634394">
    <property type="component" value="Unassembled WGS sequence"/>
</dbReference>
<feature type="domain" description="DBB" evidence="2">
    <location>
        <begin position="243"/>
        <end position="287"/>
    </location>
</feature>
<evidence type="ECO:0000256" key="1">
    <source>
        <dbReference type="SAM" id="MobiDB-lite"/>
    </source>
</evidence>
<feature type="region of interest" description="Disordered" evidence="1">
    <location>
        <begin position="452"/>
        <end position="475"/>
    </location>
</feature>
<dbReference type="AlphaFoldDB" id="A0ABD3WNJ0"/>
<organism evidence="3 4">
    <name type="scientific">Sinanodonta woodiana</name>
    <name type="common">Chinese pond mussel</name>
    <name type="synonym">Anodonta woodiana</name>
    <dbReference type="NCBI Taxonomy" id="1069815"/>
    <lineage>
        <taxon>Eukaryota</taxon>
        <taxon>Metazoa</taxon>
        <taxon>Spiralia</taxon>
        <taxon>Lophotrochozoa</taxon>
        <taxon>Mollusca</taxon>
        <taxon>Bivalvia</taxon>
        <taxon>Autobranchia</taxon>
        <taxon>Heteroconchia</taxon>
        <taxon>Palaeoheterodonta</taxon>
        <taxon>Unionida</taxon>
        <taxon>Unionoidea</taxon>
        <taxon>Unionidae</taxon>
        <taxon>Unioninae</taxon>
        <taxon>Sinanodonta</taxon>
    </lineage>
</organism>
<dbReference type="PANTHER" id="PTHR16267:SF11">
    <property type="entry name" value="STUMPS, ISOFORM E"/>
    <property type="match status" value="1"/>
</dbReference>
<dbReference type="Pfam" id="PF14545">
    <property type="entry name" value="DBB"/>
    <property type="match status" value="1"/>
</dbReference>
<dbReference type="SUPFAM" id="SSF48403">
    <property type="entry name" value="Ankyrin repeat"/>
    <property type="match status" value="1"/>
</dbReference>
<reference evidence="3 4" key="1">
    <citation type="submission" date="2024-11" db="EMBL/GenBank/DDBJ databases">
        <title>Chromosome-level genome assembly of the freshwater bivalve Anodonta woodiana.</title>
        <authorList>
            <person name="Chen X."/>
        </authorList>
    </citation>
    <scope>NUCLEOTIDE SEQUENCE [LARGE SCALE GENOMIC DNA]</scope>
    <source>
        <strain evidence="3">MN2024</strain>
        <tissue evidence="3">Gills</tissue>
    </source>
</reference>
<dbReference type="InterPro" id="IPR052446">
    <property type="entry name" value="B-cell_PI3K-Signaling_Adptrs"/>
</dbReference>
<keyword evidence="4" id="KW-1185">Reference proteome</keyword>
<accession>A0ABD3WNJ0</accession>
<evidence type="ECO:0000313" key="4">
    <source>
        <dbReference type="Proteomes" id="UP001634394"/>
    </source>
</evidence>
<evidence type="ECO:0000313" key="3">
    <source>
        <dbReference type="EMBL" id="KAL3875382.1"/>
    </source>
</evidence>
<evidence type="ECO:0000259" key="2">
    <source>
        <dbReference type="Pfam" id="PF14545"/>
    </source>
</evidence>
<gene>
    <name evidence="3" type="ORF">ACJMK2_033335</name>
</gene>
<name>A0ABD3WNJ0_SINWO</name>
<dbReference type="InterPro" id="IPR017893">
    <property type="entry name" value="DBB_domain"/>
</dbReference>
<protein>
    <recommendedName>
        <fullName evidence="2">DBB domain-containing protein</fullName>
    </recommendedName>
</protein>